<protein>
    <submittedName>
        <fullName evidence="6">MG2 domain-containing protein</fullName>
    </submittedName>
</protein>
<evidence type="ECO:0000313" key="6">
    <source>
        <dbReference type="EMBL" id="MCF4143135.1"/>
    </source>
</evidence>
<dbReference type="Pfam" id="PF07703">
    <property type="entry name" value="A2M_BRD"/>
    <property type="match status" value="1"/>
</dbReference>
<dbReference type="Pfam" id="PF01835">
    <property type="entry name" value="MG2"/>
    <property type="match status" value="1"/>
</dbReference>
<evidence type="ECO:0000259" key="4">
    <source>
        <dbReference type="SMART" id="SM01359"/>
    </source>
</evidence>
<dbReference type="InterPro" id="IPR011625">
    <property type="entry name" value="A2M_N_BRD"/>
</dbReference>
<accession>A0ABS9ETG1</accession>
<dbReference type="SMART" id="SM01359">
    <property type="entry name" value="A2M_N_2"/>
    <property type="match status" value="1"/>
</dbReference>
<feature type="domain" description="Alpha-2-macroglobulin" evidence="5">
    <location>
        <begin position="1107"/>
        <end position="1195"/>
    </location>
</feature>
<dbReference type="Gene3D" id="2.60.40.1930">
    <property type="match status" value="1"/>
</dbReference>
<dbReference type="InterPro" id="IPR051802">
    <property type="entry name" value="YfhM-like"/>
</dbReference>
<evidence type="ECO:0000313" key="7">
    <source>
        <dbReference type="Proteomes" id="UP001200430"/>
    </source>
</evidence>
<dbReference type="Pfam" id="PF17972">
    <property type="entry name" value="bMG5"/>
    <property type="match status" value="1"/>
</dbReference>
<dbReference type="InterPro" id="IPR001599">
    <property type="entry name" value="Macroglobln_a2"/>
</dbReference>
<evidence type="ECO:0000259" key="5">
    <source>
        <dbReference type="SMART" id="SM01360"/>
    </source>
</evidence>
<dbReference type="InterPro" id="IPR041462">
    <property type="entry name" value="Bact_A2M_MG6"/>
</dbReference>
<dbReference type="InterPro" id="IPR047565">
    <property type="entry name" value="Alpha-macroglob_thiol-ester_cl"/>
</dbReference>
<evidence type="ECO:0000256" key="3">
    <source>
        <dbReference type="SAM" id="SignalP"/>
    </source>
</evidence>
<feature type="signal peptide" evidence="3">
    <location>
        <begin position="1"/>
        <end position="22"/>
    </location>
</feature>
<comment type="similarity">
    <text evidence="1">Belongs to the protease inhibitor I39 (alpha-2-macroglobulin) family. Bacterial alpha-2-macroglobulin subfamily.</text>
</comment>
<feature type="domain" description="Alpha-2-macroglobulin bait region" evidence="4">
    <location>
        <begin position="896"/>
        <end position="1040"/>
    </location>
</feature>
<keyword evidence="2 3" id="KW-0732">Signal</keyword>
<reference evidence="6 7" key="1">
    <citation type="submission" date="2022-01" db="EMBL/GenBank/DDBJ databases">
        <title>Dethiosulfovibrio faecalis sp. nov., a novel proteolytic, non-sulfur-reducing bacterium isolated from a marine aquaculture solid waste bioreactor.</title>
        <authorList>
            <person name="Grabowski S."/>
            <person name="Apolinario E."/>
            <person name="Schneider N."/>
            <person name="Marshall C.W."/>
            <person name="Sowers K.R."/>
        </authorList>
    </citation>
    <scope>NUCLEOTIDE SEQUENCE [LARGE SCALE GENOMIC DNA]</scope>
    <source>
        <strain evidence="6 7">DSM 12537</strain>
    </source>
</reference>
<dbReference type="SMART" id="SM01419">
    <property type="entry name" value="Thiol-ester_cl"/>
    <property type="match status" value="1"/>
</dbReference>
<dbReference type="Pfam" id="PF11974">
    <property type="entry name" value="bMG3"/>
    <property type="match status" value="1"/>
</dbReference>
<keyword evidence="7" id="KW-1185">Reference proteome</keyword>
<dbReference type="SMART" id="SM01360">
    <property type="entry name" value="A2M"/>
    <property type="match status" value="1"/>
</dbReference>
<proteinExistence type="inferred from homology"/>
<dbReference type="CDD" id="cd02891">
    <property type="entry name" value="A2M_like"/>
    <property type="match status" value="1"/>
</dbReference>
<organism evidence="6 7">
    <name type="scientific">Dethiosulfovibrio marinus</name>
    <dbReference type="NCBI Taxonomy" id="133532"/>
    <lineage>
        <taxon>Bacteria</taxon>
        <taxon>Thermotogati</taxon>
        <taxon>Synergistota</taxon>
        <taxon>Synergistia</taxon>
        <taxon>Synergistales</taxon>
        <taxon>Dethiosulfovibrionaceae</taxon>
        <taxon>Dethiosulfovibrio</taxon>
    </lineage>
</organism>
<dbReference type="Proteomes" id="UP001200430">
    <property type="component" value="Unassembled WGS sequence"/>
</dbReference>
<dbReference type="Gene3D" id="1.50.10.20">
    <property type="match status" value="1"/>
</dbReference>
<dbReference type="PANTHER" id="PTHR40094:SF1">
    <property type="entry name" value="UBIQUITIN DOMAIN-CONTAINING PROTEIN"/>
    <property type="match status" value="1"/>
</dbReference>
<gene>
    <name evidence="6" type="ORF">L2W38_09955</name>
</gene>
<dbReference type="Pfam" id="PF17962">
    <property type="entry name" value="bMG6"/>
    <property type="match status" value="1"/>
</dbReference>
<dbReference type="InterPro" id="IPR021868">
    <property type="entry name" value="Alpha_2_Macroglob_MG3"/>
</dbReference>
<dbReference type="InterPro" id="IPR041246">
    <property type="entry name" value="Bact_MG10"/>
</dbReference>
<dbReference type="Gene3D" id="2.60.40.3710">
    <property type="match status" value="1"/>
</dbReference>
<dbReference type="InterPro" id="IPR002890">
    <property type="entry name" value="MG2"/>
</dbReference>
<comment type="caution">
    <text evidence="6">The sequence shown here is derived from an EMBL/GenBank/DDBJ whole genome shotgun (WGS) entry which is preliminary data.</text>
</comment>
<dbReference type="InterPro" id="IPR008930">
    <property type="entry name" value="Terpenoid_cyclase/PrenylTrfase"/>
</dbReference>
<dbReference type="Pfam" id="PF13205">
    <property type="entry name" value="Big_5"/>
    <property type="match status" value="1"/>
</dbReference>
<dbReference type="InterPro" id="IPR032812">
    <property type="entry name" value="SbsA_Ig"/>
</dbReference>
<dbReference type="PANTHER" id="PTHR40094">
    <property type="entry name" value="ALPHA-2-MACROGLOBULIN HOMOLOG"/>
    <property type="match status" value="1"/>
</dbReference>
<dbReference type="InterPro" id="IPR041203">
    <property type="entry name" value="Bact_A2M_MG5"/>
</dbReference>
<feature type="chain" id="PRO_5047410106" evidence="3">
    <location>
        <begin position="23"/>
        <end position="1733"/>
    </location>
</feature>
<dbReference type="SUPFAM" id="SSF48239">
    <property type="entry name" value="Terpenoid cyclases/Protein prenyltransferases"/>
    <property type="match status" value="1"/>
</dbReference>
<dbReference type="Pfam" id="PF17973">
    <property type="entry name" value="bMG10"/>
    <property type="match status" value="1"/>
</dbReference>
<name>A0ABS9ETG1_9BACT</name>
<dbReference type="EMBL" id="JAKGUD010000011">
    <property type="protein sequence ID" value="MCF4143135.1"/>
    <property type="molecule type" value="Genomic_DNA"/>
</dbReference>
<evidence type="ECO:0000256" key="2">
    <source>
        <dbReference type="ARBA" id="ARBA00022729"/>
    </source>
</evidence>
<sequence>MRRAVLILSLFMLVFSSSVAFGADDFTVRSFTPRGEVSGKPEIKVVFSSPVVPDTLLGKILPVDQIPLDFSPSLSGRALWDDPQTLLFTPDEPLSRATSYRATVGPVRDLSGRLLAGAQTFSFNTPPLRLLSARQVSITPYGEMSLELRFSMPVPPKRLLGFLSGRSDGKSVRLRPQGEVPSDRITVASERIPGDNLIVVVEKGLTSDEGPLGLEKTEKVTLKPSSSVKITGTYTETETVDRGKIVIYTSRPVDPRDVKGYVFVSPERSFRVESTYGGFALVGEFPPRERIVLSLKKGLGGGDGLVADERRTFIMPDVPRSIRFPVAGTFLTPFDDPRIAVETVNVDRLRLRGWKLYPNNVPVAMGVLDGGSELSTSLTRRLEDWELPIDNRVNETIRGAVDLEAYLGQSRGVFMLEASDEDSGWTRARQLVTLTDLGLSARVYDDSLMVWLDGLSTGKPVEGAEISVYSSSNQLLAEGVTDGDGLWSVVRDCDWDPQLLPSVVVARLDEDLTFLSLSGNLFADNGLDVSGAPWNETYEGQCLLPRGIFRPGESVQITSVVRGPKMSMPGRFPLMWRLVDSLGYEMFRGRTELSSSGTATGSFDLPDAAPSGKYRFELFVPGDEGSPLADASFLVEDFTPPKIELGLNVPEGPLSSGRTMDLSFRADYLFGAPAGGLAWEAKAFSRESVYRSDRFPDFSFGDGEVSYEGGEIYLGGGDLDGSGEGRLSWTVPDDWRTPPMIDLAVSLNVMEAGGRWVTRTEIVSCALNPMQIGVRFPEGDVMPDEPVQLKIAAVTSKDDPIRSGEISWTLFSLADRPVLVRDDGRTRMRWEEERSEVASGKVELKDGLADLTVVPEGDGRYLLTFSGKGGSTGSIRFDAWTPWGGTSRKAVLPGKVELTLDKESYNFGDRAVLSYSAPFTGTGLFTFEAEGIIERKVVEVSEPEGRIEFVPSSEAWPNGWCTFQVVRPVSDKDEWGSHRALGVVPVKMNLGYRASVSLDVPEKAEPGGTLNLSVEVRDGEGKPLSGDLWIALVDKGILRLTGHETPDPWEAFTARRALASRASDLYDELMPIESRETPLLHPAGGDGAEARAAFGVNLSPVRARGFRVLSMVKTVASEGGKVDLSFDLPEFSGGARVMAVFSGSSVGSAHTDLSISRPITVDPTVPDALAPGDMVLVPVQLISTAKEDLKLHMDMKAEGSLSLEGAVSDDLVLSAGESSVVYLKVRGSDRAGTGSLSVRLLGDGMDFSVRRDTVVRPPMPRITVSGSEALGKGVFEMPEKGRWFPGTLRASLYLSGAPNADLMPLIQFLDRYPYGCLEQTVSALWPSVTLGDMADRMGRSTSVPDRIARLQTMQLYDGSFSYWPEGEVDRWGSLYAAHLLASMAEEEVPLSMMHRTEGYLRSVLSESSESAFDLSRKAYAAYVMSLSDQPPLGWMAWLSERIGEMDSAGRYLLAGAYGLAGKRDLGLKLLGGAELSGSDRYGSAVRDMALRLLAMEELAPGSSDEAFLAAQLSKAIEAGDLSTHEAGMAVLTLGRFSRRSDVKPFFAEVTGGDDVFKMAAGDELALSSDSFVSWRVDNAGPGRLFCGWSLSGVPLDPVEPFDKGISVRRTLRNADGEPIDGDEPLSLGDEVVLSIEVTPTGKVKDLVVVDMLPGCLEVWKTPSGFVSGGSSVRRDVRFDRVLFFPSSVEKTLKLEYRCRVTARGDFLWPPVYAEGMYDSSIRSVSGGGRLSVR</sequence>
<evidence type="ECO:0000256" key="1">
    <source>
        <dbReference type="ARBA" id="ARBA00010556"/>
    </source>
</evidence>